<keyword evidence="2" id="KW-1185">Reference proteome</keyword>
<gene>
    <name evidence="1" type="ORF">GCM10020221_34400</name>
</gene>
<sequence length="148" mass="16448">MKQVVAGFFQAVNERRVEDLSRYLAPDVVDHNKIIFGEPDEPGAAFEGIRQQLAAFGEFAVRVDALVAEGDTVVARVTATGTHTGTHPRMPRPTGRSFEVEQMWFFTVKGERISEIRAVSDRLGMFLQAGWGLADGRLIRPDGEIEFL</sequence>
<dbReference type="PANTHER" id="PTHR38436:SF1">
    <property type="entry name" value="ESTER CYCLASE"/>
    <property type="match status" value="1"/>
</dbReference>
<dbReference type="EMBL" id="BAAAXZ010000130">
    <property type="protein sequence ID" value="GAA2935749.1"/>
    <property type="molecule type" value="Genomic_DNA"/>
</dbReference>
<dbReference type="InterPro" id="IPR032710">
    <property type="entry name" value="NTF2-like_dom_sf"/>
</dbReference>
<reference evidence="1 2" key="1">
    <citation type="journal article" date="2019" name="Int. J. Syst. Evol. Microbiol.">
        <title>The Global Catalogue of Microorganisms (GCM) 10K type strain sequencing project: providing services to taxonomists for standard genome sequencing and annotation.</title>
        <authorList>
            <consortium name="The Broad Institute Genomics Platform"/>
            <consortium name="The Broad Institute Genome Sequencing Center for Infectious Disease"/>
            <person name="Wu L."/>
            <person name="Ma J."/>
        </authorList>
    </citation>
    <scope>NUCLEOTIDE SEQUENCE [LARGE SCALE GENOMIC DNA]</scope>
    <source>
        <strain evidence="1 2">JCM 4087</strain>
    </source>
</reference>
<dbReference type="Gene3D" id="3.10.450.50">
    <property type="match status" value="1"/>
</dbReference>
<dbReference type="Pfam" id="PF07366">
    <property type="entry name" value="SnoaL"/>
    <property type="match status" value="1"/>
</dbReference>
<name>A0ABN3X4V4_STRTU</name>
<dbReference type="RefSeq" id="WP_344964354.1">
    <property type="nucleotide sequence ID" value="NZ_BAAAXZ010000130.1"/>
</dbReference>
<dbReference type="InterPro" id="IPR009959">
    <property type="entry name" value="Cyclase_SnoaL-like"/>
</dbReference>
<dbReference type="Proteomes" id="UP001501102">
    <property type="component" value="Unassembled WGS sequence"/>
</dbReference>
<dbReference type="PANTHER" id="PTHR38436">
    <property type="entry name" value="POLYKETIDE CYCLASE SNOAL-LIKE DOMAIN"/>
    <property type="match status" value="1"/>
</dbReference>
<comment type="caution">
    <text evidence="1">The sequence shown here is derived from an EMBL/GenBank/DDBJ whole genome shotgun (WGS) entry which is preliminary data.</text>
</comment>
<proteinExistence type="predicted"/>
<accession>A0ABN3X4V4</accession>
<evidence type="ECO:0000313" key="2">
    <source>
        <dbReference type="Proteomes" id="UP001501102"/>
    </source>
</evidence>
<dbReference type="SUPFAM" id="SSF54427">
    <property type="entry name" value="NTF2-like"/>
    <property type="match status" value="1"/>
</dbReference>
<evidence type="ECO:0000313" key="1">
    <source>
        <dbReference type="EMBL" id="GAA2935749.1"/>
    </source>
</evidence>
<organism evidence="1 2">
    <name type="scientific">Streptomyces thioluteus</name>
    <dbReference type="NCBI Taxonomy" id="66431"/>
    <lineage>
        <taxon>Bacteria</taxon>
        <taxon>Bacillati</taxon>
        <taxon>Actinomycetota</taxon>
        <taxon>Actinomycetes</taxon>
        <taxon>Kitasatosporales</taxon>
        <taxon>Streptomycetaceae</taxon>
        <taxon>Streptomyces</taxon>
    </lineage>
</organism>
<protein>
    <submittedName>
        <fullName evidence="1">Ester cyclase</fullName>
    </submittedName>
</protein>